<dbReference type="EMBL" id="JAPOHD010000062">
    <property type="protein sequence ID" value="MCY1722659.1"/>
    <property type="molecule type" value="Genomic_DNA"/>
</dbReference>
<sequence length="234" mass="24635">MKTKILFLSLLLAGVFTVNSVNAKEEKREVAPFSEIALNLCAKVYLEQGDEQSIRIEGKESTLKEIITEVKGRKLIIRYPNKLMFKKDFIAGKVVIYITIPEVGALSVSGSGDIIAEDLEARILDLSLSGSGNIKIDDLDSKKVSGSISGSGNMDIGQGGVAEELSVSISGSGNFNAKDFEADQVTVRTSGSGSCSVTSNGSIKARIAGSGNIYYGGNPSIDSSVAGSGKVKKM</sequence>
<dbReference type="Proteomes" id="UP001145087">
    <property type="component" value="Unassembled WGS sequence"/>
</dbReference>
<reference evidence="3" key="1">
    <citation type="submission" date="2022-11" db="EMBL/GenBank/DDBJ databases">
        <title>Marilongibacter aestuarii gen. nov., sp. nov., isolated from tidal flat sediment.</title>
        <authorList>
            <person name="Jiayan W."/>
        </authorList>
    </citation>
    <scope>NUCLEOTIDE SEQUENCE</scope>
    <source>
        <strain evidence="3">Z1-6</strain>
    </source>
</reference>
<keyword evidence="1" id="KW-0732">Signal</keyword>
<name>A0A9X3F8S1_9BACT</name>
<dbReference type="PANTHER" id="PTHR39200">
    <property type="entry name" value="HYPOTHETICAL EXPORTED PROTEIN"/>
    <property type="match status" value="1"/>
</dbReference>
<proteinExistence type="predicted"/>
<dbReference type="Pfam" id="PF10988">
    <property type="entry name" value="DUF2807"/>
    <property type="match status" value="1"/>
</dbReference>
<comment type="caution">
    <text evidence="3">The sequence shown here is derived from an EMBL/GenBank/DDBJ whole genome shotgun (WGS) entry which is preliminary data.</text>
</comment>
<feature type="domain" description="Putative auto-transporter adhesin head GIN" evidence="2">
    <location>
        <begin position="32"/>
        <end position="219"/>
    </location>
</feature>
<accession>A0A9X3F8S1</accession>
<evidence type="ECO:0000256" key="1">
    <source>
        <dbReference type="SAM" id="SignalP"/>
    </source>
</evidence>
<keyword evidence="4" id="KW-1185">Reference proteome</keyword>
<dbReference type="Gene3D" id="2.160.20.120">
    <property type="match status" value="1"/>
</dbReference>
<dbReference type="AlphaFoldDB" id="A0A9X3F8S1"/>
<evidence type="ECO:0000313" key="4">
    <source>
        <dbReference type="Proteomes" id="UP001145087"/>
    </source>
</evidence>
<feature type="signal peptide" evidence="1">
    <location>
        <begin position="1"/>
        <end position="23"/>
    </location>
</feature>
<feature type="chain" id="PRO_5040887206" evidence="1">
    <location>
        <begin position="24"/>
        <end position="234"/>
    </location>
</feature>
<dbReference type="RefSeq" id="WP_343334984.1">
    <property type="nucleotide sequence ID" value="NZ_JAPOHD010000062.1"/>
</dbReference>
<gene>
    <name evidence="3" type="ORF">OU798_20080</name>
</gene>
<organism evidence="3 4">
    <name type="scientific">Draconibacterium aestuarii</name>
    <dbReference type="NCBI Taxonomy" id="2998507"/>
    <lineage>
        <taxon>Bacteria</taxon>
        <taxon>Pseudomonadati</taxon>
        <taxon>Bacteroidota</taxon>
        <taxon>Bacteroidia</taxon>
        <taxon>Marinilabiliales</taxon>
        <taxon>Prolixibacteraceae</taxon>
        <taxon>Draconibacterium</taxon>
    </lineage>
</organism>
<evidence type="ECO:0000313" key="3">
    <source>
        <dbReference type="EMBL" id="MCY1722659.1"/>
    </source>
</evidence>
<protein>
    <submittedName>
        <fullName evidence="3">DUF2807 domain-containing protein</fullName>
    </submittedName>
</protein>
<evidence type="ECO:0000259" key="2">
    <source>
        <dbReference type="Pfam" id="PF10988"/>
    </source>
</evidence>
<dbReference type="PANTHER" id="PTHR39200:SF1">
    <property type="entry name" value="AUTO-TRANSPORTER ADHESIN HEAD GIN DOMAIN-CONTAINING PROTEIN-RELATED"/>
    <property type="match status" value="1"/>
</dbReference>
<dbReference type="InterPro" id="IPR021255">
    <property type="entry name" value="DUF2807"/>
</dbReference>